<name>A0AAD6GKU2_9EURO</name>
<sequence>MWEHAQQAHLGPVAWEFGDGPKVPITADENPTSFNVSYPQNTRPNTMTLPADSSMVIAFSRTHGDQALGHVERSARALIDGGIQWLEETGVTSEASCQRISPVMCQDTVNQEEMVVT</sequence>
<organism evidence="1 2">
    <name type="scientific">Penicillium hetheringtonii</name>
    <dbReference type="NCBI Taxonomy" id="911720"/>
    <lineage>
        <taxon>Eukaryota</taxon>
        <taxon>Fungi</taxon>
        <taxon>Dikarya</taxon>
        <taxon>Ascomycota</taxon>
        <taxon>Pezizomycotina</taxon>
        <taxon>Eurotiomycetes</taxon>
        <taxon>Eurotiomycetidae</taxon>
        <taxon>Eurotiales</taxon>
        <taxon>Aspergillaceae</taxon>
        <taxon>Penicillium</taxon>
    </lineage>
</organism>
<accession>A0AAD6GKU2</accession>
<proteinExistence type="predicted"/>
<gene>
    <name evidence="1" type="ORF">N7450_010419</name>
</gene>
<reference evidence="1 2" key="1">
    <citation type="journal article" date="2023" name="IMA Fungus">
        <title>Comparative genomic study of the Penicillium genus elucidates a diverse pangenome and 15 lateral gene transfer events.</title>
        <authorList>
            <person name="Petersen C."/>
            <person name="Sorensen T."/>
            <person name="Nielsen M.R."/>
            <person name="Sondergaard T.E."/>
            <person name="Sorensen J.L."/>
            <person name="Fitzpatrick D.A."/>
            <person name="Frisvad J.C."/>
            <person name="Nielsen K.L."/>
        </authorList>
    </citation>
    <scope>NUCLEOTIDE SEQUENCE [LARGE SCALE GENOMIC DNA]</scope>
    <source>
        <strain evidence="1 2">IBT 29057</strain>
    </source>
</reference>
<evidence type="ECO:0000313" key="2">
    <source>
        <dbReference type="Proteomes" id="UP001216150"/>
    </source>
</evidence>
<keyword evidence="2" id="KW-1185">Reference proteome</keyword>
<dbReference type="Proteomes" id="UP001216150">
    <property type="component" value="Unassembled WGS sequence"/>
</dbReference>
<dbReference type="AlphaFoldDB" id="A0AAD6GKU2"/>
<dbReference type="EMBL" id="JAQJAC010000010">
    <property type="protein sequence ID" value="KAJ5567933.1"/>
    <property type="molecule type" value="Genomic_DNA"/>
</dbReference>
<protein>
    <submittedName>
        <fullName evidence="1">Uncharacterized protein</fullName>
    </submittedName>
</protein>
<evidence type="ECO:0000313" key="1">
    <source>
        <dbReference type="EMBL" id="KAJ5567933.1"/>
    </source>
</evidence>
<comment type="caution">
    <text evidence="1">The sequence shown here is derived from an EMBL/GenBank/DDBJ whole genome shotgun (WGS) entry which is preliminary data.</text>
</comment>